<dbReference type="InterPro" id="IPR036291">
    <property type="entry name" value="NAD(P)-bd_dom_sf"/>
</dbReference>
<gene>
    <name evidence="2" type="ORF">CTAYLR_000591</name>
</gene>
<feature type="domain" description="NAD-dependent epimerase/dehydratase" evidence="1">
    <location>
        <begin position="3"/>
        <end position="137"/>
    </location>
</feature>
<protein>
    <recommendedName>
        <fullName evidence="1">NAD-dependent epimerase/dehydratase domain-containing protein</fullName>
    </recommendedName>
</protein>
<evidence type="ECO:0000313" key="3">
    <source>
        <dbReference type="Proteomes" id="UP001230188"/>
    </source>
</evidence>
<dbReference type="InterPro" id="IPR001509">
    <property type="entry name" value="Epimerase_deHydtase"/>
</dbReference>
<comment type="caution">
    <text evidence="2">The sequence shown here is derived from an EMBL/GenBank/DDBJ whole genome shotgun (WGS) entry which is preliminary data.</text>
</comment>
<accession>A0AAD7XK99</accession>
<dbReference type="InterPro" id="IPR051207">
    <property type="entry name" value="ComplexI_NDUFA9_subunit"/>
</dbReference>
<dbReference type="AlphaFoldDB" id="A0AAD7XK99"/>
<dbReference type="SUPFAM" id="SSF51735">
    <property type="entry name" value="NAD(P)-binding Rossmann-fold domains"/>
    <property type="match status" value="1"/>
</dbReference>
<dbReference type="PANTHER" id="PTHR12126:SF16">
    <property type="entry name" value="MIOREX COMPLEX COMPONENT 2"/>
    <property type="match status" value="1"/>
</dbReference>
<proteinExistence type="predicted"/>
<evidence type="ECO:0000313" key="2">
    <source>
        <dbReference type="EMBL" id="KAJ8605823.1"/>
    </source>
</evidence>
<dbReference type="Gene3D" id="3.40.50.720">
    <property type="entry name" value="NAD(P)-binding Rossmann-like Domain"/>
    <property type="match status" value="1"/>
</dbReference>
<dbReference type="Pfam" id="PF01370">
    <property type="entry name" value="Epimerase"/>
    <property type="match status" value="1"/>
</dbReference>
<dbReference type="EMBL" id="JAQMWT010000309">
    <property type="protein sequence ID" value="KAJ8605823.1"/>
    <property type="molecule type" value="Genomic_DNA"/>
</dbReference>
<reference evidence="2" key="1">
    <citation type="submission" date="2023-01" db="EMBL/GenBank/DDBJ databases">
        <title>Metagenome sequencing of chrysophaentin producing Chrysophaeum taylorii.</title>
        <authorList>
            <person name="Davison J."/>
            <person name="Bewley C."/>
        </authorList>
    </citation>
    <scope>NUCLEOTIDE SEQUENCE</scope>
    <source>
        <strain evidence="2">NIES-1699</strain>
    </source>
</reference>
<dbReference type="GO" id="GO:0005739">
    <property type="term" value="C:mitochondrion"/>
    <property type="evidence" value="ECO:0007669"/>
    <property type="project" value="TreeGrafter"/>
</dbReference>
<evidence type="ECO:0000259" key="1">
    <source>
        <dbReference type="Pfam" id="PF01370"/>
    </source>
</evidence>
<dbReference type="PANTHER" id="PTHR12126">
    <property type="entry name" value="NADH-UBIQUINONE OXIDOREDUCTASE 39 KDA SUBUNIT-RELATED"/>
    <property type="match status" value="1"/>
</dbReference>
<sequence>MSVFVFGGNGFVGSAIIRKLVESGVPCVGVSRRASDIAPWHVADAMDPSTYPDMSGARAVVVSMGTPPLPFVDYETQRAANGASNVRVLEAAQALGVRTVLVNATMPRWAPSGYRDGKLDAEKAATGVVLKPSAIYGTRYHNGIPIPLHFLAPVSWVFRLPIAGKLCELAPGLFEGALVPPVPVSKVAKAAFDACVTDDFRPAVLGPHDILSVLP</sequence>
<dbReference type="Proteomes" id="UP001230188">
    <property type="component" value="Unassembled WGS sequence"/>
</dbReference>
<organism evidence="2 3">
    <name type="scientific">Chrysophaeum taylorii</name>
    <dbReference type="NCBI Taxonomy" id="2483200"/>
    <lineage>
        <taxon>Eukaryota</taxon>
        <taxon>Sar</taxon>
        <taxon>Stramenopiles</taxon>
        <taxon>Ochrophyta</taxon>
        <taxon>Pelagophyceae</taxon>
        <taxon>Pelagomonadales</taxon>
        <taxon>Pelagomonadaceae</taxon>
        <taxon>Chrysophaeum</taxon>
    </lineage>
</organism>
<name>A0AAD7XK99_9STRA</name>
<dbReference type="GO" id="GO:0044877">
    <property type="term" value="F:protein-containing complex binding"/>
    <property type="evidence" value="ECO:0007669"/>
    <property type="project" value="TreeGrafter"/>
</dbReference>
<keyword evidence="3" id="KW-1185">Reference proteome</keyword>